<dbReference type="EMBL" id="CAJVPV010020554">
    <property type="protein sequence ID" value="CAG8715083.1"/>
    <property type="molecule type" value="Genomic_DNA"/>
</dbReference>
<evidence type="ECO:0000256" key="1">
    <source>
        <dbReference type="SAM" id="MobiDB-lite"/>
    </source>
</evidence>
<reference evidence="2" key="1">
    <citation type="submission" date="2021-06" db="EMBL/GenBank/DDBJ databases">
        <authorList>
            <person name="Kallberg Y."/>
            <person name="Tangrot J."/>
            <person name="Rosling A."/>
        </authorList>
    </citation>
    <scope>NUCLEOTIDE SEQUENCE</scope>
    <source>
        <strain evidence="2">CL551</strain>
    </source>
</reference>
<protein>
    <submittedName>
        <fullName evidence="2">4480_t:CDS:1</fullName>
    </submittedName>
</protein>
<dbReference type="Proteomes" id="UP000789342">
    <property type="component" value="Unassembled WGS sequence"/>
</dbReference>
<sequence>NGLIHVGISRFVLPSDEFLDMTKVNLNISASENQRNPVNPNKRTKIVHNSEEAVSTNRHVHNDNASEDEDNLRHKKPKVNSNQVEQIKYNSVGFDTSLEETCDFDQLKVSETKTYCPEKAFVFKAIEKKDAGVEQQINQLMDEDIIFEDWMEGWEDFDFTNWSENESKANHVKSPRDRVRKLEVFQVQLGHYFSQGTTKNEKVVTLIDENGDFCYLHLREDWLETSICDGNVVNVLGKFDDDSK</sequence>
<feature type="non-terminal residue" evidence="2">
    <location>
        <position position="1"/>
    </location>
</feature>
<evidence type="ECO:0000313" key="3">
    <source>
        <dbReference type="Proteomes" id="UP000789342"/>
    </source>
</evidence>
<comment type="caution">
    <text evidence="2">The sequence shown here is derived from an EMBL/GenBank/DDBJ whole genome shotgun (WGS) entry which is preliminary data.</text>
</comment>
<keyword evidence="3" id="KW-1185">Reference proteome</keyword>
<feature type="region of interest" description="Disordered" evidence="1">
    <location>
        <begin position="50"/>
        <end position="79"/>
    </location>
</feature>
<evidence type="ECO:0000313" key="2">
    <source>
        <dbReference type="EMBL" id="CAG8715083.1"/>
    </source>
</evidence>
<accession>A0A9N9HZY4</accession>
<organism evidence="2 3">
    <name type="scientific">Acaulospora morrowiae</name>
    <dbReference type="NCBI Taxonomy" id="94023"/>
    <lineage>
        <taxon>Eukaryota</taxon>
        <taxon>Fungi</taxon>
        <taxon>Fungi incertae sedis</taxon>
        <taxon>Mucoromycota</taxon>
        <taxon>Glomeromycotina</taxon>
        <taxon>Glomeromycetes</taxon>
        <taxon>Diversisporales</taxon>
        <taxon>Acaulosporaceae</taxon>
        <taxon>Acaulospora</taxon>
    </lineage>
</organism>
<name>A0A9N9HZY4_9GLOM</name>
<feature type="non-terminal residue" evidence="2">
    <location>
        <position position="244"/>
    </location>
</feature>
<dbReference type="AlphaFoldDB" id="A0A9N9HZY4"/>
<proteinExistence type="predicted"/>
<gene>
    <name evidence="2" type="ORF">AMORRO_LOCUS12952</name>
</gene>